<reference evidence="1" key="1">
    <citation type="submission" date="2023-07" db="EMBL/GenBank/DDBJ databases">
        <title>Black Yeasts Isolated from many extreme environments.</title>
        <authorList>
            <person name="Coleine C."/>
            <person name="Stajich J.E."/>
            <person name="Selbmann L."/>
        </authorList>
    </citation>
    <scope>NUCLEOTIDE SEQUENCE</scope>
    <source>
        <strain evidence="1">CCFEE 5714</strain>
    </source>
</reference>
<gene>
    <name evidence="1" type="ORF">LTR37_010508</name>
</gene>
<accession>A0ACC3N4R1</accession>
<evidence type="ECO:0000313" key="2">
    <source>
        <dbReference type="Proteomes" id="UP001281147"/>
    </source>
</evidence>
<keyword evidence="2" id="KW-1185">Reference proteome</keyword>
<dbReference type="EMBL" id="JAUTXU010000087">
    <property type="protein sequence ID" value="KAK3710077.1"/>
    <property type="molecule type" value="Genomic_DNA"/>
</dbReference>
<comment type="caution">
    <text evidence="1">The sequence shown here is derived from an EMBL/GenBank/DDBJ whole genome shotgun (WGS) entry which is preliminary data.</text>
</comment>
<protein>
    <submittedName>
        <fullName evidence="1">Uncharacterized protein</fullName>
    </submittedName>
</protein>
<evidence type="ECO:0000313" key="1">
    <source>
        <dbReference type="EMBL" id="KAK3710077.1"/>
    </source>
</evidence>
<sequence>MSLARVAYNSYWRTFQKFTDLPPELRQTIYELYVREYGKNRYEAARIIDNPPLPPLARTCRLLRTEVLPVFYHECTFRIKMCCSNETPRVRLDPASLTFFSTLAEEAPYRTPTLFQPLSEGTDWSPVLSRSQSFFRPERRSSDLQTRVDALDLQVRLDGRNGVRDKGGAEEVFDRIAGRPRKFTLDDIHAFRKAIEDTDDLAAHMQCKALKQLST</sequence>
<proteinExistence type="predicted"/>
<dbReference type="Proteomes" id="UP001281147">
    <property type="component" value="Unassembled WGS sequence"/>
</dbReference>
<name>A0ACC3N4R1_9PEZI</name>
<organism evidence="1 2">
    <name type="scientific">Vermiconidia calcicola</name>
    <dbReference type="NCBI Taxonomy" id="1690605"/>
    <lineage>
        <taxon>Eukaryota</taxon>
        <taxon>Fungi</taxon>
        <taxon>Dikarya</taxon>
        <taxon>Ascomycota</taxon>
        <taxon>Pezizomycotina</taxon>
        <taxon>Dothideomycetes</taxon>
        <taxon>Dothideomycetidae</taxon>
        <taxon>Mycosphaerellales</taxon>
        <taxon>Extremaceae</taxon>
        <taxon>Vermiconidia</taxon>
    </lineage>
</organism>